<gene>
    <name evidence="2" type="primary">LOC102587149</name>
</gene>
<sequence length="491" mass="57153">METYCCSNGIDRISSLPVDILHIILSNLCIFDVIHMTVLSKRWKNICTTIPYFRFDSNFSDSDPDFEEFKEFIDTFLISHKTISLVRFILSCSNMFESTDILRFIDAATRRNVEQLVLWFSPCEPFELPHCLVTCESLHVLKLNLCGYILKLPNHNHLGGFRQLKLLHLCNVELLDGHLTSCFFSECLLLEKLELCDCNLQHMNLLYIASKSLLYLTFDEGNYYDNCEIKISCPALKFLTYKSPMPKDIVINNLFSIEHVNINFDDYDRNCDEKIGILVHKMIKEAPSISLLKLCKASLKGLYKEACLSPICFNKLKSLKLKLGVDEDCMQVMIRLLKYSPNLEVLKLWCDEDGEWRENYLKYQEWCDYWQVREDQGRGDKVLHPTPLGKKLQCTYKMHDPEESIVCLDSHLKSIQLIGFKDEENEIELIRFFLKNARVLEKFRIVCAGYALTSEEASKKVLNIPTTSSQVLLTFHDAKLKRWSDNWLDNC</sequence>
<reference evidence="2" key="2">
    <citation type="submission" date="2015-06" db="UniProtKB">
        <authorList>
            <consortium name="EnsemblPlants"/>
        </authorList>
    </citation>
    <scope>IDENTIFICATION</scope>
    <source>
        <strain evidence="2">DM1-3 516 R44</strain>
    </source>
</reference>
<dbReference type="SUPFAM" id="SSF81383">
    <property type="entry name" value="F-box domain"/>
    <property type="match status" value="1"/>
</dbReference>
<keyword evidence="3" id="KW-1185">Reference proteome</keyword>
<dbReference type="InterPro" id="IPR006566">
    <property type="entry name" value="FBD"/>
</dbReference>
<dbReference type="PANTHER" id="PTHR31900:SF30">
    <property type="entry name" value="SUPERFAMILY PROTEIN, PUTATIVE-RELATED"/>
    <property type="match status" value="1"/>
</dbReference>
<dbReference type="ExpressionAtlas" id="M1CY55">
    <property type="expression patterns" value="baseline"/>
</dbReference>
<evidence type="ECO:0000313" key="2">
    <source>
        <dbReference type="EnsemblPlants" id="PGSC0003DMT400077282"/>
    </source>
</evidence>
<name>M1CY55_SOLTU</name>
<dbReference type="SMART" id="SM00579">
    <property type="entry name" value="FBD"/>
    <property type="match status" value="1"/>
</dbReference>
<dbReference type="Gene3D" id="1.20.1280.50">
    <property type="match status" value="1"/>
</dbReference>
<dbReference type="PANTHER" id="PTHR31900">
    <property type="entry name" value="F-BOX/RNI SUPERFAMILY PROTEIN-RELATED"/>
    <property type="match status" value="1"/>
</dbReference>
<dbReference type="Proteomes" id="UP000011115">
    <property type="component" value="Unassembled WGS sequence"/>
</dbReference>
<dbReference type="InterPro" id="IPR050232">
    <property type="entry name" value="FBL13/AtMIF1-like"/>
</dbReference>
<dbReference type="Gramene" id="PGSC0003DMT400077282">
    <property type="protein sequence ID" value="PGSC0003DMT400077282"/>
    <property type="gene ID" value="PGSC0003DMG400030061"/>
</dbReference>
<dbReference type="Pfam" id="PF08387">
    <property type="entry name" value="FBD"/>
    <property type="match status" value="1"/>
</dbReference>
<dbReference type="RefSeq" id="XP_006366128.1">
    <property type="nucleotide sequence ID" value="XM_006366066.2"/>
</dbReference>
<evidence type="ECO:0000313" key="3">
    <source>
        <dbReference type="Proteomes" id="UP000011115"/>
    </source>
</evidence>
<dbReference type="KEGG" id="sot:102587149"/>
<dbReference type="PROSITE" id="PS50181">
    <property type="entry name" value="FBOX"/>
    <property type="match status" value="1"/>
</dbReference>
<dbReference type="Pfam" id="PF23622">
    <property type="entry name" value="LRR_At1g61320_AtMIF1"/>
    <property type="match status" value="1"/>
</dbReference>
<dbReference type="GeneID" id="102587149"/>
<organism evidence="2 3">
    <name type="scientific">Solanum tuberosum</name>
    <name type="common">Potato</name>
    <dbReference type="NCBI Taxonomy" id="4113"/>
    <lineage>
        <taxon>Eukaryota</taxon>
        <taxon>Viridiplantae</taxon>
        <taxon>Streptophyta</taxon>
        <taxon>Embryophyta</taxon>
        <taxon>Tracheophyta</taxon>
        <taxon>Spermatophyta</taxon>
        <taxon>Magnoliopsida</taxon>
        <taxon>eudicotyledons</taxon>
        <taxon>Gunneridae</taxon>
        <taxon>Pentapetalae</taxon>
        <taxon>asterids</taxon>
        <taxon>lamiids</taxon>
        <taxon>Solanales</taxon>
        <taxon>Solanaceae</taxon>
        <taxon>Solanoideae</taxon>
        <taxon>Solaneae</taxon>
        <taxon>Solanum</taxon>
    </lineage>
</organism>
<dbReference type="EnsemblPlants" id="PGSC0003DMT400077282">
    <property type="protein sequence ID" value="PGSC0003DMT400077282"/>
    <property type="gene ID" value="PGSC0003DMG400030061"/>
</dbReference>
<evidence type="ECO:0000259" key="1">
    <source>
        <dbReference type="PROSITE" id="PS50181"/>
    </source>
</evidence>
<dbReference type="OMA" id="GEWRENY"/>
<dbReference type="InParanoid" id="M1CY55"/>
<dbReference type="OrthoDB" id="1859887at2759"/>
<dbReference type="PaxDb" id="4113-PGSC0003DMT400077282"/>
<dbReference type="Pfam" id="PF00646">
    <property type="entry name" value="F-box"/>
    <property type="match status" value="1"/>
</dbReference>
<dbReference type="InterPro" id="IPR036047">
    <property type="entry name" value="F-box-like_dom_sf"/>
</dbReference>
<dbReference type="AlphaFoldDB" id="M1CY55"/>
<accession>M1CY55</accession>
<reference evidence="3" key="1">
    <citation type="journal article" date="2011" name="Nature">
        <title>Genome sequence and analysis of the tuber crop potato.</title>
        <authorList>
            <consortium name="The Potato Genome Sequencing Consortium"/>
        </authorList>
    </citation>
    <scope>NUCLEOTIDE SEQUENCE [LARGE SCALE GENOMIC DNA]</scope>
    <source>
        <strain evidence="3">cv. DM1-3 516 R44</strain>
    </source>
</reference>
<proteinExistence type="predicted"/>
<dbReference type="InterPro" id="IPR001810">
    <property type="entry name" value="F-box_dom"/>
</dbReference>
<dbReference type="InterPro" id="IPR055357">
    <property type="entry name" value="LRR_At1g61320_AtMIF1"/>
</dbReference>
<feature type="domain" description="F-box" evidence="1">
    <location>
        <begin position="10"/>
        <end position="62"/>
    </location>
</feature>
<dbReference type="SUPFAM" id="SSF52047">
    <property type="entry name" value="RNI-like"/>
    <property type="match status" value="1"/>
</dbReference>
<protein>
    <submittedName>
        <fullName evidence="2">F-box family protein</fullName>
    </submittedName>
</protein>